<keyword evidence="3" id="KW-1185">Reference proteome</keyword>
<evidence type="ECO:0000256" key="1">
    <source>
        <dbReference type="SAM" id="Phobius"/>
    </source>
</evidence>
<evidence type="ECO:0000313" key="3">
    <source>
        <dbReference type="Proteomes" id="UP000663918"/>
    </source>
</evidence>
<evidence type="ECO:0000313" key="2">
    <source>
        <dbReference type="EMBL" id="QTC90903.1"/>
    </source>
</evidence>
<feature type="transmembrane region" description="Helical" evidence="1">
    <location>
        <begin position="28"/>
        <end position="47"/>
    </location>
</feature>
<sequence>MTTKTEAAQPVVLAIADMVTGAFEKTTTWIAIVLFVSAVVYLFRDVFRSYRLLRVVREGRLQSGGRLAAVGTILGIAFQDWTFLAIKERKIFRRVRMRAEHEMFPPTPQIDLARFQSPTSRKLRRIPGDETGAQRVELYQAALAKWKRHLPKIYKGDPTIKVANAAEVNAHFAEMDRYFDVLADMGVDEEGKYFICPIEIESGFITPLHLLTGLLIEFNQKWGNVLSAFNRDASKVTGPLGESGGDIREIQMFIYTCWLLWGPSIPVCGCARSDARFRSVQYGFGDENNSLEIVGAASRIDPLMKHLLDTTRNHIASATEPGKRDVIRMPMALPVTVRGRLRLSDTIGLDRRDTNALPGTALTSWKGGADRRPVLYISTIKQGAEGAASPYESVNVGEISLEEGAVRSKYYSAYLWIAFVMMEEKDGRFTPLSQTRNEARPWTDLVPFFEHGNLADAESLAYGKAQLAAKVAEALVSAVENLPKETTTRLVFACAIDDPGCNTAAESLFAGWQGGERVRDLVRARVRERAGQGDPDYVRLQTSGVVIFEPDGAAWRAAHDYSACALPDHVALHYKTMDDEAVTA</sequence>
<dbReference type="EMBL" id="CP062222">
    <property type="protein sequence ID" value="QTC90903.1"/>
    <property type="molecule type" value="Genomic_DNA"/>
</dbReference>
<reference evidence="2" key="1">
    <citation type="submission" date="2020-09" db="EMBL/GenBank/DDBJ databases">
        <title>Brevundimonas sp. LVF2 isolated from a puddle in Goettingen, Germany.</title>
        <authorList>
            <person name="Friedrich I."/>
            <person name="Klassen A."/>
            <person name="Hannes N."/>
            <person name="Schneider D."/>
            <person name="Hertel R."/>
            <person name="Daniel R."/>
        </authorList>
    </citation>
    <scope>NUCLEOTIDE SEQUENCE</scope>
    <source>
        <strain evidence="2">LVF2</strain>
    </source>
</reference>
<dbReference type="Proteomes" id="UP000663918">
    <property type="component" value="Chromosome"/>
</dbReference>
<gene>
    <name evidence="2" type="ORF">IFJ75_17005</name>
</gene>
<accession>A0A975BZG6</accession>
<protein>
    <submittedName>
        <fullName evidence="2">Uncharacterized protein</fullName>
    </submittedName>
</protein>
<dbReference type="RefSeq" id="WP_207869724.1">
    <property type="nucleotide sequence ID" value="NZ_CP062222.1"/>
</dbReference>
<dbReference type="KEGG" id="bgoe:IFJ75_17005"/>
<organism evidence="2 3">
    <name type="scientific">Brevundimonas goettingensis</name>
    <dbReference type="NCBI Taxonomy" id="2774190"/>
    <lineage>
        <taxon>Bacteria</taxon>
        <taxon>Pseudomonadati</taxon>
        <taxon>Pseudomonadota</taxon>
        <taxon>Alphaproteobacteria</taxon>
        <taxon>Caulobacterales</taxon>
        <taxon>Caulobacteraceae</taxon>
        <taxon>Brevundimonas</taxon>
    </lineage>
</organism>
<keyword evidence="1" id="KW-0812">Transmembrane</keyword>
<dbReference type="AlphaFoldDB" id="A0A975BZG6"/>
<feature type="transmembrane region" description="Helical" evidence="1">
    <location>
        <begin position="67"/>
        <end position="86"/>
    </location>
</feature>
<name>A0A975BZG6_9CAUL</name>
<keyword evidence="1" id="KW-1133">Transmembrane helix</keyword>
<proteinExistence type="predicted"/>
<keyword evidence="1" id="KW-0472">Membrane</keyword>